<accession>A0A4R1Z085</accession>
<dbReference type="Proteomes" id="UP000295277">
    <property type="component" value="Unassembled WGS sequence"/>
</dbReference>
<comment type="caution">
    <text evidence="1">The sequence shown here is derived from an EMBL/GenBank/DDBJ whole genome shotgun (WGS) entry which is preliminary data.</text>
</comment>
<dbReference type="PROSITE" id="PS51257">
    <property type="entry name" value="PROKAR_LIPOPROTEIN"/>
    <property type="match status" value="1"/>
</dbReference>
<protein>
    <recommendedName>
        <fullName evidence="3">Lipoprotein</fullName>
    </recommendedName>
</protein>
<keyword evidence="2" id="KW-1185">Reference proteome</keyword>
<dbReference type="EMBL" id="SLVM01000003">
    <property type="protein sequence ID" value="TCM86970.1"/>
    <property type="molecule type" value="Genomic_DNA"/>
</dbReference>
<gene>
    <name evidence="1" type="ORF">EV216_10347</name>
</gene>
<evidence type="ECO:0000313" key="1">
    <source>
        <dbReference type="EMBL" id="TCM86970.1"/>
    </source>
</evidence>
<reference evidence="1 2" key="1">
    <citation type="submission" date="2019-03" db="EMBL/GenBank/DDBJ databases">
        <title>Genomic Encyclopedia of Type Strains, Phase IV (KMG-IV): sequencing the most valuable type-strain genomes for metagenomic binning, comparative biology and taxonomic classification.</title>
        <authorList>
            <person name="Goeker M."/>
        </authorList>
    </citation>
    <scope>NUCLEOTIDE SEQUENCE [LARGE SCALE GENOMIC DNA]</scope>
    <source>
        <strain evidence="1 2">DSM 21153</strain>
    </source>
</reference>
<dbReference type="AlphaFoldDB" id="A0A4R1Z085"/>
<name>A0A4R1Z085_9RHOB</name>
<evidence type="ECO:0000313" key="2">
    <source>
        <dbReference type="Proteomes" id="UP000295277"/>
    </source>
</evidence>
<sequence length="97" mass="10079">MARMLPLLIVLSLAGCDSPGPEFGALPGTRVVVEGSHFAVRRKDGTAQAIRLNAEHRPGTMARGARAIELGTGCRIRPGSLSGDPAVIYARLSCAAP</sequence>
<organism evidence="1 2">
    <name type="scientific">Rhodovulum steppense</name>
    <dbReference type="NCBI Taxonomy" id="540251"/>
    <lineage>
        <taxon>Bacteria</taxon>
        <taxon>Pseudomonadati</taxon>
        <taxon>Pseudomonadota</taxon>
        <taxon>Alphaproteobacteria</taxon>
        <taxon>Rhodobacterales</taxon>
        <taxon>Paracoccaceae</taxon>
        <taxon>Rhodovulum</taxon>
    </lineage>
</organism>
<evidence type="ECO:0008006" key="3">
    <source>
        <dbReference type="Google" id="ProtNLM"/>
    </source>
</evidence>
<dbReference type="RefSeq" id="WP_165899118.1">
    <property type="nucleotide sequence ID" value="NZ_SLVM01000003.1"/>
</dbReference>
<proteinExistence type="predicted"/>